<dbReference type="InterPro" id="IPR036179">
    <property type="entry name" value="Ig-like_dom_sf"/>
</dbReference>
<dbReference type="KEGG" id="xla:108696825"/>
<accession>A0A1L8FP36</accession>
<keyword evidence="5" id="KW-0812">Transmembrane</keyword>
<evidence type="ECO:0000256" key="2">
    <source>
        <dbReference type="ARBA" id="ARBA00023180"/>
    </source>
</evidence>
<keyword evidence="7" id="KW-1185">Reference proteome</keyword>
<evidence type="ECO:0000313" key="8">
    <source>
        <dbReference type="RefSeq" id="XP_018081972.1"/>
    </source>
</evidence>
<evidence type="ECO:0000256" key="6">
    <source>
        <dbReference type="SAM" id="SignalP"/>
    </source>
</evidence>
<dbReference type="Proteomes" id="UP000186698">
    <property type="component" value="Chromosome 7L"/>
</dbReference>
<gene>
    <name evidence="8" type="primary">LOC108696825</name>
</gene>
<evidence type="ECO:0000256" key="1">
    <source>
        <dbReference type="ARBA" id="ARBA00022729"/>
    </source>
</evidence>
<feature type="region of interest" description="Disordered" evidence="4">
    <location>
        <begin position="258"/>
        <end position="277"/>
    </location>
</feature>
<dbReference type="OMA" id="SMGSYIM"/>
<dbReference type="PROSITE" id="PS50835">
    <property type="entry name" value="IG_LIKE"/>
    <property type="match status" value="1"/>
</dbReference>
<organism evidence="7 8">
    <name type="scientific">Xenopus laevis</name>
    <name type="common">African clawed frog</name>
    <dbReference type="NCBI Taxonomy" id="8355"/>
    <lineage>
        <taxon>Eukaryota</taxon>
        <taxon>Metazoa</taxon>
        <taxon>Chordata</taxon>
        <taxon>Craniata</taxon>
        <taxon>Vertebrata</taxon>
        <taxon>Euteleostomi</taxon>
        <taxon>Amphibia</taxon>
        <taxon>Batrachia</taxon>
        <taxon>Anura</taxon>
        <taxon>Pipoidea</taxon>
        <taxon>Pipidae</taxon>
        <taxon>Xenopodinae</taxon>
        <taxon>Xenopus</taxon>
        <taxon>Xenopus</taxon>
    </lineage>
</organism>
<dbReference type="InterPro" id="IPR003599">
    <property type="entry name" value="Ig_sub"/>
</dbReference>
<keyword evidence="5" id="KW-0472">Membrane</keyword>
<proteinExistence type="inferred from homology"/>
<dbReference type="InterPro" id="IPR013106">
    <property type="entry name" value="Ig_V-set"/>
</dbReference>
<feature type="compositionally biased region" description="Basic and acidic residues" evidence="4">
    <location>
        <begin position="259"/>
        <end position="272"/>
    </location>
</feature>
<evidence type="ECO:0000313" key="7">
    <source>
        <dbReference type="Proteomes" id="UP000186698"/>
    </source>
</evidence>
<dbReference type="RefSeq" id="XP_018081972.1">
    <property type="nucleotide sequence ID" value="XM_018226483.2"/>
</dbReference>
<dbReference type="Gene3D" id="2.60.40.10">
    <property type="entry name" value="Immunoglobulins"/>
    <property type="match status" value="2"/>
</dbReference>
<keyword evidence="5" id="KW-1133">Transmembrane helix</keyword>
<feature type="signal peptide" evidence="6">
    <location>
        <begin position="1"/>
        <end position="23"/>
    </location>
</feature>
<dbReference type="SMART" id="SM00409">
    <property type="entry name" value="IG"/>
    <property type="match status" value="2"/>
</dbReference>
<dbReference type="InterPro" id="IPR007110">
    <property type="entry name" value="Ig-like_dom"/>
</dbReference>
<dbReference type="PANTHER" id="PTHR44427:SF5">
    <property type="entry name" value="V-SET AND IMMUNOGLOBULIN DOMAIN-CONTAINING PROTEIN 10-LIKE"/>
    <property type="match status" value="1"/>
</dbReference>
<dbReference type="Pfam" id="PF13927">
    <property type="entry name" value="Ig_3"/>
    <property type="match status" value="1"/>
</dbReference>
<dbReference type="OrthoDB" id="6353782at2759"/>
<dbReference type="InterPro" id="IPR013783">
    <property type="entry name" value="Ig-like_fold"/>
</dbReference>
<feature type="region of interest" description="Disordered" evidence="4">
    <location>
        <begin position="329"/>
        <end position="365"/>
    </location>
</feature>
<dbReference type="SUPFAM" id="SSF48726">
    <property type="entry name" value="Immunoglobulin"/>
    <property type="match status" value="2"/>
</dbReference>
<protein>
    <submittedName>
        <fullName evidence="8">Hepatocyte cell adhesion molecule</fullName>
    </submittedName>
</protein>
<evidence type="ECO:0000256" key="4">
    <source>
        <dbReference type="SAM" id="MobiDB-lite"/>
    </source>
</evidence>
<dbReference type="InterPro" id="IPR050831">
    <property type="entry name" value="CEA_cell_adhesion"/>
</dbReference>
<dbReference type="Bgee" id="108696825">
    <property type="expression patterns" value="Expressed in lung and 13 other cell types or tissues"/>
</dbReference>
<feature type="transmembrane region" description="Helical" evidence="5">
    <location>
        <begin position="226"/>
        <end position="252"/>
    </location>
</feature>
<evidence type="ECO:0000256" key="5">
    <source>
        <dbReference type="SAM" id="Phobius"/>
    </source>
</evidence>
<evidence type="ECO:0000256" key="3">
    <source>
        <dbReference type="ARBA" id="ARBA00038222"/>
    </source>
</evidence>
<feature type="chain" id="PRO_5043994240" evidence="6">
    <location>
        <begin position="24"/>
        <end position="365"/>
    </location>
</feature>
<name>A0A1L8FP36_XENLA</name>
<dbReference type="PANTHER" id="PTHR44427">
    <property type="entry name" value="CARCINOEMBRYONIC ANTIGEN-RELATED CELL ADHESION MOLECULE 19"/>
    <property type="match status" value="1"/>
</dbReference>
<dbReference type="AlphaFoldDB" id="A0A1L8FP36"/>
<keyword evidence="1 6" id="KW-0732">Signal</keyword>
<dbReference type="PaxDb" id="8355-A0A1L8FP36"/>
<dbReference type="Pfam" id="PF07686">
    <property type="entry name" value="V-set"/>
    <property type="match status" value="1"/>
</dbReference>
<dbReference type="GeneID" id="108696825"/>
<keyword evidence="2" id="KW-0325">Glycoprotein</keyword>
<reference evidence="8" key="1">
    <citation type="submission" date="2025-08" db="UniProtKB">
        <authorList>
            <consortium name="RefSeq"/>
        </authorList>
    </citation>
    <scope>IDENTIFICATION</scope>
    <source>
        <strain evidence="8">J_2021</strain>
        <tissue evidence="8">Erythrocytes</tissue>
    </source>
</reference>
<comment type="similarity">
    <text evidence="3">Belongs to the immunoglobulin superfamily. CEA family.</text>
</comment>
<sequence>MRRLVPLPWVLLLLLPYGRNGEALTVSSNATGNFVTGADILLPISYSTTKSPTVTWLINSTVLGSWTPTGNSVLDPTRMSFYDNGSLRINQTTSTDQGLYNVAVSVIGESQGVQSFTVKFYDKVQNVTVTQSPVEVMEGSVSVSLTCSSSKGQGAVTWGWDGGPLNSSYGFSLLDGNKTLQINQPNKTQNGNYTCTISNPVSSDWGIRSLVVFPATSSSGSLSPGAIAGIVIGSVFGGLLLIALIVLLICWVRHKKGAKEKSPSGPKHKDVLRTVSGTTLSPDDPAFFTQNNILYRNSSISMGSYIMGPGQFSQNAENTQNNGRARWEATTQASDESNGRNTSPVSTNQYSTPNRPRNMKHATQV</sequence>